<proteinExistence type="predicted"/>
<dbReference type="Proteomes" id="UP000245539">
    <property type="component" value="Unassembled WGS sequence"/>
</dbReference>
<dbReference type="PANTHER" id="PTHR30348">
    <property type="entry name" value="UNCHARACTERIZED PROTEIN YECE"/>
    <property type="match status" value="1"/>
</dbReference>
<dbReference type="AlphaFoldDB" id="A0A317CKU4"/>
<dbReference type="InterPro" id="IPR036520">
    <property type="entry name" value="UPF0759_sf"/>
</dbReference>
<dbReference type="PANTHER" id="PTHR30348:SF9">
    <property type="entry name" value="UPF0759 PROTEIN YECE"/>
    <property type="match status" value="1"/>
</dbReference>
<comment type="caution">
    <text evidence="1">The sequence shown here is derived from an EMBL/GenBank/DDBJ whole genome shotgun (WGS) entry which is preliminary data.</text>
</comment>
<accession>A0A317CKU4</accession>
<dbReference type="EMBL" id="QGKM01000013">
    <property type="protein sequence ID" value="PWQ99215.1"/>
    <property type="molecule type" value="Genomic_DNA"/>
</dbReference>
<dbReference type="Pfam" id="PF01904">
    <property type="entry name" value="DUF72"/>
    <property type="match status" value="1"/>
</dbReference>
<dbReference type="InterPro" id="IPR002763">
    <property type="entry name" value="DUF72"/>
</dbReference>
<name>A0A317CKU4_9GAMM</name>
<keyword evidence="2" id="KW-1185">Reference proteome</keyword>
<evidence type="ECO:0000313" key="2">
    <source>
        <dbReference type="Proteomes" id="UP000245539"/>
    </source>
</evidence>
<gene>
    <name evidence="1" type="ORF">DKW60_06455</name>
</gene>
<evidence type="ECO:0008006" key="3">
    <source>
        <dbReference type="Google" id="ProtNLM"/>
    </source>
</evidence>
<dbReference type="Gene3D" id="3.20.20.410">
    <property type="entry name" value="Protein of unknown function UPF0759"/>
    <property type="match status" value="1"/>
</dbReference>
<protein>
    <recommendedName>
        <fullName evidence="3">DUF72 domain-containing protein</fullName>
    </recommendedName>
</protein>
<reference evidence="1 2" key="1">
    <citation type="submission" date="2018-05" db="EMBL/GenBank/DDBJ databases">
        <title>Leucothrix arctica sp. nov., isolated from Arctic seawater.</title>
        <authorList>
            <person name="Choi A."/>
            <person name="Baek K."/>
        </authorList>
    </citation>
    <scope>NUCLEOTIDE SEQUENCE [LARGE SCALE GENOMIC DNA]</scope>
    <source>
        <strain evidence="1 2">JCM 18388</strain>
    </source>
</reference>
<dbReference type="SUPFAM" id="SSF117396">
    <property type="entry name" value="TM1631-like"/>
    <property type="match status" value="1"/>
</dbReference>
<dbReference type="OrthoDB" id="9780310at2"/>
<sequence>MADPGSRCLLAISCRAVKDGFTDVGCEAVTNSTPIRPYKIGLPQWHHDKWYAPDHRKDDSLSAYSKHFSSVEGNNTFYGLPSELTIKQWALQTPDDYQFCFKFPRSISHSGQLLACEYLAKEFLERIAPLEHRIGIVWLQLSQEFSPAQLSSLSTFLARLPKHLKYGVEVRNKHFFNKGQDEKTLNQILIQHQANRVIFDTRCLFANYADDPDTIAAFNDKPKVPTHVIATADNPLVRFMGPHDPALSYQALLPWVNKTLQWVDEGKTPYLFFHTPGNEHAPELARWFSEQIHQQRPEIPAITLWNRQPKQTELW</sequence>
<organism evidence="1 2">
    <name type="scientific">Leucothrix pacifica</name>
    <dbReference type="NCBI Taxonomy" id="1247513"/>
    <lineage>
        <taxon>Bacteria</taxon>
        <taxon>Pseudomonadati</taxon>
        <taxon>Pseudomonadota</taxon>
        <taxon>Gammaproteobacteria</taxon>
        <taxon>Thiotrichales</taxon>
        <taxon>Thiotrichaceae</taxon>
        <taxon>Leucothrix</taxon>
    </lineage>
</organism>
<evidence type="ECO:0000313" key="1">
    <source>
        <dbReference type="EMBL" id="PWQ99215.1"/>
    </source>
</evidence>